<dbReference type="SUPFAM" id="SSF48726">
    <property type="entry name" value="Immunoglobulin"/>
    <property type="match status" value="2"/>
</dbReference>
<dbReference type="GO" id="GO:0031295">
    <property type="term" value="P:T cell costimulation"/>
    <property type="evidence" value="ECO:0000318"/>
    <property type="project" value="GO_Central"/>
</dbReference>
<dbReference type="PANTHER" id="PTHR25466">
    <property type="entry name" value="T-LYMPHOCYTE ACTIVATION ANTIGEN"/>
    <property type="match status" value="1"/>
</dbReference>
<keyword evidence="5 11" id="KW-1133">Transmembrane helix</keyword>
<gene>
    <name evidence="15 16" type="primary">si:dkey-15j16.3</name>
    <name evidence="15" type="synonym">fd51a09</name>
    <name evidence="15" type="synonym">si:ch211-87e4.2</name>
    <name evidence="15" type="synonym">wu:fd51a09</name>
</gene>
<feature type="domain" description="Ig-like" evidence="13">
    <location>
        <begin position="112"/>
        <end position="214"/>
    </location>
</feature>
<dbReference type="SMART" id="SM00409">
    <property type="entry name" value="IG"/>
    <property type="match status" value="2"/>
</dbReference>
<keyword evidence="2" id="KW-1003">Cell membrane</keyword>
<dbReference type="InterPro" id="IPR051713">
    <property type="entry name" value="T-cell_Activation_Regulation"/>
</dbReference>
<protein>
    <submittedName>
        <fullName evidence="15">Uncharacterized protein LOC556440 precursor</fullName>
    </submittedName>
</protein>
<dbReference type="RefSeq" id="NP_001077293.2">
    <property type="nucleotide sequence ID" value="NM_001083824.2"/>
</dbReference>
<evidence type="ECO:0000256" key="2">
    <source>
        <dbReference type="ARBA" id="ARBA00022475"/>
    </source>
</evidence>
<dbReference type="Pfam" id="PF07686">
    <property type="entry name" value="V-set"/>
    <property type="match status" value="2"/>
</dbReference>
<keyword evidence="9" id="KW-0325">Glycoprotein</keyword>
<evidence type="ECO:0000256" key="1">
    <source>
        <dbReference type="ARBA" id="ARBA00004251"/>
    </source>
</evidence>
<dbReference type="SMART" id="SM00408">
    <property type="entry name" value="IGc2"/>
    <property type="match status" value="2"/>
</dbReference>
<organism evidence="14 15">
    <name type="scientific">Danio rerio</name>
    <name type="common">Zebrafish</name>
    <name type="synonym">Brachydanio rerio</name>
    <dbReference type="NCBI Taxonomy" id="7955"/>
    <lineage>
        <taxon>Eukaryota</taxon>
        <taxon>Metazoa</taxon>
        <taxon>Chordata</taxon>
        <taxon>Craniata</taxon>
        <taxon>Vertebrata</taxon>
        <taxon>Euteleostomi</taxon>
        <taxon>Actinopterygii</taxon>
        <taxon>Neopterygii</taxon>
        <taxon>Teleostei</taxon>
        <taxon>Ostariophysi</taxon>
        <taxon>Cypriniformes</taxon>
        <taxon>Danionidae</taxon>
        <taxon>Danioninae</taxon>
        <taxon>Danio</taxon>
    </lineage>
</organism>
<keyword evidence="6 11" id="KW-0472">Membrane</keyword>
<reference evidence="15" key="2">
    <citation type="submission" date="2025-08" db="UniProtKB">
        <authorList>
            <consortium name="RefSeq"/>
        </authorList>
    </citation>
    <scope>IDENTIFICATION</scope>
    <source>
        <strain evidence="15">Tuebingen</strain>
    </source>
</reference>
<accession>A0A8M1NCP0</accession>
<dbReference type="FunCoup" id="A0A8M1NCP0">
    <property type="interactions" value="1"/>
</dbReference>
<dbReference type="KEGG" id="dre:556440"/>
<evidence type="ECO:0000256" key="6">
    <source>
        <dbReference type="ARBA" id="ARBA00023136"/>
    </source>
</evidence>
<dbReference type="InterPro" id="IPR036179">
    <property type="entry name" value="Ig-like_dom_sf"/>
</dbReference>
<dbReference type="PROSITE" id="PS50835">
    <property type="entry name" value="IG_LIKE"/>
    <property type="match status" value="2"/>
</dbReference>
<dbReference type="SMART" id="SM00406">
    <property type="entry name" value="IGv"/>
    <property type="match status" value="2"/>
</dbReference>
<evidence type="ECO:0000313" key="14">
    <source>
        <dbReference type="Proteomes" id="UP000000437"/>
    </source>
</evidence>
<dbReference type="GO" id="GO:0006955">
    <property type="term" value="P:immune response"/>
    <property type="evidence" value="ECO:0000318"/>
    <property type="project" value="GO_Central"/>
</dbReference>
<dbReference type="GO" id="GO:0071222">
    <property type="term" value="P:cellular response to lipopolysaccharide"/>
    <property type="evidence" value="ECO:0000318"/>
    <property type="project" value="GO_Central"/>
</dbReference>
<sequence length="334" mass="37954" precursor="true">MRAHLHLLFIMLHFSRGCDVSDVSQTKVISGYSGGSVLLPCSCAQPQSTVHTFSWQFQQTVNTWISVFENQKYRDRLVLFNESSPTNLSLLISDLRKTDEGYYKCLTEQNTPTFVQLTVQGCDLVNTGKTVELTGNSGESVLLPCSCTELLTKPEHIQWMYMTENNYKEIYPKEEVESHKNRVKLLNQNTPGNLSLLISALTIKHQGTYYCSVSPQQIVYFILTVKENPYTHPISSTTHEPPHHFTNLPAAQPAHNTLHYVFILLGIFLSVLLLTLLVFIYWRCRGGRTVKKEITKESNDGEALKKEPDSQDDVMYSTVVYVKTASKESDTQHH</sequence>
<dbReference type="GO" id="GO:0007166">
    <property type="term" value="P:cell surface receptor signaling pathway"/>
    <property type="evidence" value="ECO:0000318"/>
    <property type="project" value="GO_Central"/>
</dbReference>
<evidence type="ECO:0000259" key="13">
    <source>
        <dbReference type="PROSITE" id="PS50835"/>
    </source>
</evidence>
<dbReference type="InterPro" id="IPR013783">
    <property type="entry name" value="Ig-like_fold"/>
</dbReference>
<dbReference type="InterPro" id="IPR003599">
    <property type="entry name" value="Ig_sub"/>
</dbReference>
<dbReference type="PANTHER" id="PTHR25466:SF14">
    <property type="entry name" value="BUTYROPHILIN SUBFAMILY 2 MEMBER A2-LIKE-RELATED"/>
    <property type="match status" value="1"/>
</dbReference>
<dbReference type="GO" id="GO:0009897">
    <property type="term" value="C:external side of plasma membrane"/>
    <property type="evidence" value="ECO:0000318"/>
    <property type="project" value="GO_Central"/>
</dbReference>
<comment type="subcellular location">
    <subcellularLocation>
        <location evidence="1">Cell membrane</location>
        <topology evidence="1">Single-pass type I membrane protein</topology>
    </subcellularLocation>
</comment>
<dbReference type="AGR" id="ZFIN:ZDB-GENE-030131-4680"/>
<dbReference type="Proteomes" id="UP000000437">
    <property type="component" value="Chromosome 20"/>
</dbReference>
<feature type="signal peptide" evidence="12 15">
    <location>
        <begin position="1"/>
        <end position="17"/>
    </location>
</feature>
<keyword evidence="8" id="KW-0675">Receptor</keyword>
<evidence type="ECO:0000256" key="4">
    <source>
        <dbReference type="ARBA" id="ARBA00022729"/>
    </source>
</evidence>
<evidence type="ECO:0000256" key="3">
    <source>
        <dbReference type="ARBA" id="ARBA00022692"/>
    </source>
</evidence>
<dbReference type="AlphaFoldDB" id="A0A8M1NCP0"/>
<evidence type="ECO:0000256" key="10">
    <source>
        <dbReference type="ARBA" id="ARBA00023319"/>
    </source>
</evidence>
<evidence type="ECO:0000313" key="16">
    <source>
        <dbReference type="ZFIN" id="ZDB-GENE-030131-4680"/>
    </source>
</evidence>
<keyword evidence="3 11" id="KW-0812">Transmembrane</keyword>
<evidence type="ECO:0000256" key="7">
    <source>
        <dbReference type="ARBA" id="ARBA00023157"/>
    </source>
</evidence>
<feature type="transmembrane region" description="Helical" evidence="11">
    <location>
        <begin position="258"/>
        <end position="282"/>
    </location>
</feature>
<evidence type="ECO:0000256" key="8">
    <source>
        <dbReference type="ARBA" id="ARBA00023170"/>
    </source>
</evidence>
<name>A0A8M1NCP0_DANRE</name>
<dbReference type="GO" id="GO:0042130">
    <property type="term" value="P:negative regulation of T cell proliferation"/>
    <property type="evidence" value="ECO:0000318"/>
    <property type="project" value="GO_Central"/>
</dbReference>
<dbReference type="InterPro" id="IPR013106">
    <property type="entry name" value="Ig_V-set"/>
</dbReference>
<dbReference type="GeneID" id="556440"/>
<evidence type="ECO:0000313" key="15">
    <source>
        <dbReference type="RefSeq" id="NP_001077293.2"/>
    </source>
</evidence>
<dbReference type="OrthoDB" id="6157407at2759"/>
<keyword evidence="14" id="KW-1185">Reference proteome</keyword>
<keyword evidence="7" id="KW-1015">Disulfide bond</keyword>
<feature type="domain" description="Ig-like" evidence="13">
    <location>
        <begin position="34"/>
        <end position="105"/>
    </location>
</feature>
<evidence type="ECO:0000256" key="5">
    <source>
        <dbReference type="ARBA" id="ARBA00022989"/>
    </source>
</evidence>
<keyword evidence="4 12" id="KW-0732">Signal</keyword>
<reference evidence="15" key="1">
    <citation type="journal article" date="2011" name="Brief. Bioinform.">
        <title>Phylogenetic-based propagation of functional annotations within the Gene Ontology consortium.</title>
        <authorList>
            <person name="Gaudet P."/>
            <person name="Livstone M.S."/>
            <person name="Lewis S.E."/>
            <person name="Thomas P.D."/>
        </authorList>
    </citation>
    <scope>NUCLEOTIDE SEQUENCE</scope>
    <source>
        <strain evidence="15">Tuebingen</strain>
    </source>
</reference>
<proteinExistence type="predicted"/>
<feature type="chain" id="PRO_5035034660" evidence="12 15">
    <location>
        <begin position="18"/>
        <end position="334"/>
    </location>
</feature>
<dbReference type="Gene3D" id="2.60.40.10">
    <property type="entry name" value="Immunoglobulins"/>
    <property type="match status" value="2"/>
</dbReference>
<dbReference type="ZFIN" id="ZDB-GENE-030131-4680">
    <property type="gene designation" value="si:dkey-15j16.3"/>
</dbReference>
<evidence type="ECO:0000256" key="12">
    <source>
        <dbReference type="SAM" id="SignalP"/>
    </source>
</evidence>
<dbReference type="InterPro" id="IPR003598">
    <property type="entry name" value="Ig_sub2"/>
</dbReference>
<dbReference type="FunFam" id="2.60.40.10:FF:003095">
    <property type="match status" value="1"/>
</dbReference>
<evidence type="ECO:0000256" key="9">
    <source>
        <dbReference type="ARBA" id="ARBA00023180"/>
    </source>
</evidence>
<keyword evidence="10" id="KW-0393">Immunoglobulin domain</keyword>
<dbReference type="GO" id="GO:0042102">
    <property type="term" value="P:positive regulation of T cell proliferation"/>
    <property type="evidence" value="ECO:0000318"/>
    <property type="project" value="GO_Central"/>
</dbReference>
<evidence type="ECO:0000256" key="11">
    <source>
        <dbReference type="SAM" id="Phobius"/>
    </source>
</evidence>
<dbReference type="InterPro" id="IPR007110">
    <property type="entry name" value="Ig-like_dom"/>
</dbReference>